<evidence type="ECO:0000256" key="9">
    <source>
        <dbReference type="ARBA" id="ARBA00022692"/>
    </source>
</evidence>
<evidence type="ECO:0000256" key="15">
    <source>
        <dbReference type="ARBA" id="ARBA00023136"/>
    </source>
</evidence>
<keyword evidence="10" id="KW-0479">Metal-binding</keyword>
<evidence type="ECO:0000256" key="21">
    <source>
        <dbReference type="SAM" id="SignalP"/>
    </source>
</evidence>
<protein>
    <recommendedName>
        <fullName evidence="6">protein xylosyltransferase</fullName>
        <ecNumber evidence="6">2.4.2.26</ecNumber>
    </recommendedName>
    <alternativeName>
        <fullName evidence="18">Peptide O-xylosyltransferase</fullName>
    </alternativeName>
</protein>
<keyword evidence="12" id="KW-0735">Signal-anchor</keyword>
<dbReference type="AlphaFoldDB" id="A0A7S4QXL4"/>
<feature type="region of interest" description="Disordered" evidence="20">
    <location>
        <begin position="135"/>
        <end position="163"/>
    </location>
</feature>
<feature type="compositionally biased region" description="Basic and acidic residues" evidence="20">
    <location>
        <begin position="256"/>
        <end position="278"/>
    </location>
</feature>
<sequence length="755" mass="85686">MDRLVALALAVSVATVTCQPVRKAEEEMARVFWESDTLSLIQMGYAPTIRASSSRTGQEAQLLAYLSRTWFDDPLLRQRLVDLLHSRGQDAAVLNKSMAEAALHGPLKNEAEQIIKEEIVWRRNVTLTVTQEELQPQTAGTLHEEAEEGAEGRLHEEAAKKQRLEAERQVVQEEATRVAAEESAKKAEAERQHWQGVAAEAKRKAEAALEVEAAVEASMRQAKREAEEELKVEAVAEESMRQAAVEEARYQALEREAAQTEQRMREEERRAEDAEAARQKAAAEAAEAALQAEAEAQQRAKAAAEAEAAAKEAARLKAEEASLAKRLRDKSEVESILNTWEQARVCVRPHELGSTLQDCKKEVLSGLPEWNEPEVPGKVDDVVLAFLIQASWEEQLPVLRRTFDRLYSDKDLFLYTVDRERLAMSKVIDALPSPLPANVVVQPSAHSPYFVWPRVEIVLDGLRSLLLNQKKWDFAIHLSESDYPVHNLNWIRQALALQRNTNFIQIIPRCWEDSDIGLLRKRDQWYWWSQDDALASCGSEIDITPVGGVKFPMGEIEDKGFRFAHGAEWMAVTREFVKYALSPKLLPYRKLVGMHVGADEIFWQTLVLNIPNFKQNVSQQGWYIKWGHGKTDHSPDTLTESYQDDILKNRRNLFFVRKVSQQDSSSLLDAMDGVSERDETVPGPGMFLEDKSAKVVPCSSGRSYIEVESNVDEDFMESRGQEYYVKKAPPTSRNWKGTKSRKQLLEAYKWYMENQ</sequence>
<evidence type="ECO:0000256" key="17">
    <source>
        <dbReference type="ARBA" id="ARBA00023180"/>
    </source>
</evidence>
<keyword evidence="8" id="KW-0808">Transferase</keyword>
<dbReference type="Pfam" id="PF02485">
    <property type="entry name" value="Branch"/>
    <property type="match status" value="1"/>
</dbReference>
<dbReference type="PANTHER" id="PTHR46025">
    <property type="entry name" value="XYLOSYLTRANSFERASE OXT"/>
    <property type="match status" value="1"/>
</dbReference>
<dbReference type="EC" id="2.4.2.26" evidence="6"/>
<comment type="pathway">
    <text evidence="4">Glycan metabolism; heparan sulfate biosynthesis.</text>
</comment>
<dbReference type="InterPro" id="IPR043538">
    <property type="entry name" value="XYLT"/>
</dbReference>
<evidence type="ECO:0000256" key="13">
    <source>
        <dbReference type="ARBA" id="ARBA00022989"/>
    </source>
</evidence>
<evidence type="ECO:0000256" key="18">
    <source>
        <dbReference type="ARBA" id="ARBA00042865"/>
    </source>
</evidence>
<comment type="similarity">
    <text evidence="5">Belongs to the glycosyltransferase 14 family. XylT subfamily.</text>
</comment>
<proteinExistence type="inferred from homology"/>
<keyword evidence="14" id="KW-0333">Golgi apparatus</keyword>
<keyword evidence="11" id="KW-0256">Endoplasmic reticulum</keyword>
<keyword evidence="17" id="KW-0325">Glycoprotein</keyword>
<dbReference type="UniPathway" id="UPA00755"/>
<evidence type="ECO:0000256" key="1">
    <source>
        <dbReference type="ARBA" id="ARBA00004323"/>
    </source>
</evidence>
<dbReference type="PANTHER" id="PTHR46025:SF3">
    <property type="entry name" value="XYLOSYLTRANSFERASE OXT"/>
    <property type="match status" value="1"/>
</dbReference>
<evidence type="ECO:0000256" key="14">
    <source>
        <dbReference type="ARBA" id="ARBA00023034"/>
    </source>
</evidence>
<reference evidence="22" key="1">
    <citation type="submission" date="2021-01" db="EMBL/GenBank/DDBJ databases">
        <authorList>
            <person name="Corre E."/>
            <person name="Pelletier E."/>
            <person name="Niang G."/>
            <person name="Scheremetjew M."/>
            <person name="Finn R."/>
            <person name="Kale V."/>
            <person name="Holt S."/>
            <person name="Cochrane G."/>
            <person name="Meng A."/>
            <person name="Brown T."/>
            <person name="Cohen L."/>
        </authorList>
    </citation>
    <scope>NUCLEOTIDE SEQUENCE</scope>
    <source>
        <strain evidence="22">CCMP3105</strain>
    </source>
</reference>
<keyword evidence="15" id="KW-0472">Membrane</keyword>
<comment type="subcellular location">
    <subcellularLocation>
        <location evidence="2">Endoplasmic reticulum membrane</location>
        <topology evidence="2">Single-pass type II membrane protein</topology>
    </subcellularLocation>
    <subcellularLocation>
        <location evidence="1">Golgi apparatus membrane</location>
        <topology evidence="1">Single-pass type II membrane protein</topology>
    </subcellularLocation>
</comment>
<organism evidence="22">
    <name type="scientific">Alexandrium monilatum</name>
    <dbReference type="NCBI Taxonomy" id="311494"/>
    <lineage>
        <taxon>Eukaryota</taxon>
        <taxon>Sar</taxon>
        <taxon>Alveolata</taxon>
        <taxon>Dinophyceae</taxon>
        <taxon>Gonyaulacales</taxon>
        <taxon>Pyrocystaceae</taxon>
        <taxon>Alexandrium</taxon>
    </lineage>
</organism>
<feature type="signal peptide" evidence="21">
    <location>
        <begin position="1"/>
        <end position="18"/>
    </location>
</feature>
<keyword evidence="16" id="KW-1015">Disulfide bond</keyword>
<evidence type="ECO:0000256" key="10">
    <source>
        <dbReference type="ARBA" id="ARBA00022723"/>
    </source>
</evidence>
<gene>
    <name evidence="22" type="ORF">AMON00008_LOCUS27153</name>
</gene>
<evidence type="ECO:0000256" key="4">
    <source>
        <dbReference type="ARBA" id="ARBA00005093"/>
    </source>
</evidence>
<evidence type="ECO:0000256" key="3">
    <source>
        <dbReference type="ARBA" id="ARBA00004840"/>
    </source>
</evidence>
<keyword evidence="7" id="KW-0328">Glycosyltransferase</keyword>
<accession>A0A7S4QXL4</accession>
<evidence type="ECO:0000313" key="22">
    <source>
        <dbReference type="EMBL" id="CAE4597025.1"/>
    </source>
</evidence>
<dbReference type="GO" id="GO:0030158">
    <property type="term" value="F:protein xylosyltransferase activity"/>
    <property type="evidence" value="ECO:0007669"/>
    <property type="project" value="UniProtKB-EC"/>
</dbReference>
<dbReference type="GO" id="GO:0005789">
    <property type="term" value="C:endoplasmic reticulum membrane"/>
    <property type="evidence" value="ECO:0007669"/>
    <property type="project" value="UniProtKB-SubCell"/>
</dbReference>
<keyword evidence="13" id="KW-1133">Transmembrane helix</keyword>
<feature type="compositionally biased region" description="Low complexity" evidence="20">
    <location>
        <begin position="279"/>
        <end position="293"/>
    </location>
</feature>
<dbReference type="GO" id="GO:0050650">
    <property type="term" value="P:chondroitin sulfate proteoglycan biosynthetic process"/>
    <property type="evidence" value="ECO:0007669"/>
    <property type="project" value="TreeGrafter"/>
</dbReference>
<dbReference type="GO" id="GO:0000139">
    <property type="term" value="C:Golgi membrane"/>
    <property type="evidence" value="ECO:0007669"/>
    <property type="project" value="UniProtKB-SubCell"/>
</dbReference>
<dbReference type="EMBL" id="HBNR01039238">
    <property type="protein sequence ID" value="CAE4597025.1"/>
    <property type="molecule type" value="Transcribed_RNA"/>
</dbReference>
<comment type="pathway">
    <text evidence="3">Glycan metabolism; chondroitin sulfate biosynthesis.</text>
</comment>
<evidence type="ECO:0000256" key="20">
    <source>
        <dbReference type="SAM" id="MobiDB-lite"/>
    </source>
</evidence>
<dbReference type="GO" id="GO:0046872">
    <property type="term" value="F:metal ion binding"/>
    <property type="evidence" value="ECO:0007669"/>
    <property type="project" value="UniProtKB-KW"/>
</dbReference>
<evidence type="ECO:0000256" key="19">
    <source>
        <dbReference type="ARBA" id="ARBA00047847"/>
    </source>
</evidence>
<keyword evidence="21" id="KW-0732">Signal</keyword>
<dbReference type="InterPro" id="IPR003406">
    <property type="entry name" value="Glyco_trans_14"/>
</dbReference>
<evidence type="ECO:0000256" key="11">
    <source>
        <dbReference type="ARBA" id="ARBA00022824"/>
    </source>
</evidence>
<evidence type="ECO:0000256" key="5">
    <source>
        <dbReference type="ARBA" id="ARBA00010195"/>
    </source>
</evidence>
<dbReference type="GO" id="GO:0015012">
    <property type="term" value="P:heparan sulfate proteoglycan biosynthetic process"/>
    <property type="evidence" value="ECO:0007669"/>
    <property type="project" value="UniProtKB-UniPathway"/>
</dbReference>
<evidence type="ECO:0000256" key="2">
    <source>
        <dbReference type="ARBA" id="ARBA00004648"/>
    </source>
</evidence>
<dbReference type="UniPathway" id="UPA00756"/>
<feature type="chain" id="PRO_5030700595" description="protein xylosyltransferase" evidence="21">
    <location>
        <begin position="19"/>
        <end position="755"/>
    </location>
</feature>
<feature type="region of interest" description="Disordered" evidence="20">
    <location>
        <begin position="256"/>
        <end position="293"/>
    </location>
</feature>
<name>A0A7S4QXL4_9DINO</name>
<evidence type="ECO:0000256" key="8">
    <source>
        <dbReference type="ARBA" id="ARBA00022679"/>
    </source>
</evidence>
<feature type="compositionally biased region" description="Basic and acidic residues" evidence="20">
    <location>
        <begin position="150"/>
        <end position="163"/>
    </location>
</feature>
<evidence type="ECO:0000256" key="7">
    <source>
        <dbReference type="ARBA" id="ARBA00022676"/>
    </source>
</evidence>
<keyword evidence="9" id="KW-0812">Transmembrane</keyword>
<evidence type="ECO:0000256" key="6">
    <source>
        <dbReference type="ARBA" id="ARBA00011972"/>
    </source>
</evidence>
<comment type="catalytic activity">
    <reaction evidence="19">
        <text>UDP-alpha-D-xylose + L-seryl-[protein] = 3-O-(beta-D-xylosyl)-L-seryl-[protein] + UDP + H(+)</text>
        <dbReference type="Rhea" id="RHEA:50192"/>
        <dbReference type="Rhea" id="RHEA-COMP:9863"/>
        <dbReference type="Rhea" id="RHEA-COMP:12567"/>
        <dbReference type="ChEBI" id="CHEBI:15378"/>
        <dbReference type="ChEBI" id="CHEBI:29999"/>
        <dbReference type="ChEBI" id="CHEBI:57632"/>
        <dbReference type="ChEBI" id="CHEBI:58223"/>
        <dbReference type="ChEBI" id="CHEBI:132085"/>
        <dbReference type="EC" id="2.4.2.26"/>
    </reaction>
</comment>
<evidence type="ECO:0000256" key="16">
    <source>
        <dbReference type="ARBA" id="ARBA00023157"/>
    </source>
</evidence>
<evidence type="ECO:0000256" key="12">
    <source>
        <dbReference type="ARBA" id="ARBA00022968"/>
    </source>
</evidence>